<evidence type="ECO:0000256" key="7">
    <source>
        <dbReference type="ARBA" id="ARBA00047899"/>
    </source>
</evidence>
<evidence type="ECO:0000256" key="1">
    <source>
        <dbReference type="ARBA" id="ARBA00012513"/>
    </source>
</evidence>
<dbReference type="Proteomes" id="UP001153954">
    <property type="component" value="Unassembled WGS sequence"/>
</dbReference>
<evidence type="ECO:0000256" key="8">
    <source>
        <dbReference type="ARBA" id="ARBA00048679"/>
    </source>
</evidence>
<keyword evidence="12" id="KW-1185">Reference proteome</keyword>
<dbReference type="InterPro" id="IPR001772">
    <property type="entry name" value="KA1_dom"/>
</dbReference>
<comment type="catalytic activity">
    <reaction evidence="7">
        <text>L-threonyl-[protein] + ATP = O-phospho-L-threonyl-[protein] + ADP + H(+)</text>
        <dbReference type="Rhea" id="RHEA:46608"/>
        <dbReference type="Rhea" id="RHEA-COMP:11060"/>
        <dbReference type="Rhea" id="RHEA-COMP:11605"/>
        <dbReference type="ChEBI" id="CHEBI:15378"/>
        <dbReference type="ChEBI" id="CHEBI:30013"/>
        <dbReference type="ChEBI" id="CHEBI:30616"/>
        <dbReference type="ChEBI" id="CHEBI:61977"/>
        <dbReference type="ChEBI" id="CHEBI:456216"/>
        <dbReference type="EC" id="2.7.11.1"/>
    </reaction>
</comment>
<feature type="region of interest" description="Disordered" evidence="9">
    <location>
        <begin position="739"/>
        <end position="778"/>
    </location>
</feature>
<keyword evidence="3" id="KW-0808">Transferase</keyword>
<protein>
    <recommendedName>
        <fullName evidence="1">non-specific serine/threonine protein kinase</fullName>
        <ecNumber evidence="1">2.7.11.1</ecNumber>
    </recommendedName>
</protein>
<evidence type="ECO:0000313" key="11">
    <source>
        <dbReference type="EMBL" id="CAH2101635.1"/>
    </source>
</evidence>
<keyword evidence="4" id="KW-0547">Nucleotide-binding</keyword>
<dbReference type="EMBL" id="CAKOGL010000024">
    <property type="protein sequence ID" value="CAH2101635.1"/>
    <property type="molecule type" value="Genomic_DNA"/>
</dbReference>
<evidence type="ECO:0000313" key="12">
    <source>
        <dbReference type="Proteomes" id="UP001153954"/>
    </source>
</evidence>
<evidence type="ECO:0000256" key="4">
    <source>
        <dbReference type="ARBA" id="ARBA00022741"/>
    </source>
</evidence>
<feature type="domain" description="KA1" evidence="10">
    <location>
        <begin position="908"/>
        <end position="957"/>
    </location>
</feature>
<feature type="compositionally biased region" description="Polar residues" evidence="9">
    <location>
        <begin position="34"/>
        <end position="47"/>
    </location>
</feature>
<feature type="region of interest" description="Disordered" evidence="9">
    <location>
        <begin position="617"/>
        <end position="670"/>
    </location>
</feature>
<dbReference type="PROSITE" id="PS50032">
    <property type="entry name" value="KA1"/>
    <property type="match status" value="1"/>
</dbReference>
<dbReference type="InterPro" id="IPR028375">
    <property type="entry name" value="KA1/Ssp2_C"/>
</dbReference>
<feature type="region of interest" description="Disordered" evidence="9">
    <location>
        <begin position="683"/>
        <end position="702"/>
    </location>
</feature>
<keyword evidence="6" id="KW-0067">ATP-binding</keyword>
<dbReference type="SUPFAM" id="SSF103243">
    <property type="entry name" value="KA1-like"/>
    <property type="match status" value="1"/>
</dbReference>
<evidence type="ECO:0000256" key="6">
    <source>
        <dbReference type="ARBA" id="ARBA00022840"/>
    </source>
</evidence>
<feature type="compositionally biased region" description="Basic and acidic residues" evidence="9">
    <location>
        <begin position="645"/>
        <end position="658"/>
    </location>
</feature>
<keyword evidence="2" id="KW-0723">Serine/threonine-protein kinase</keyword>
<evidence type="ECO:0000256" key="2">
    <source>
        <dbReference type="ARBA" id="ARBA00022527"/>
    </source>
</evidence>
<feature type="compositionally biased region" description="Low complexity" evidence="9">
    <location>
        <begin position="24"/>
        <end position="33"/>
    </location>
</feature>
<proteinExistence type="predicted"/>
<evidence type="ECO:0000256" key="3">
    <source>
        <dbReference type="ARBA" id="ARBA00022679"/>
    </source>
</evidence>
<feature type="compositionally biased region" description="Polar residues" evidence="9">
    <location>
        <begin position="419"/>
        <end position="428"/>
    </location>
</feature>
<name>A0AAU9UQF1_EUPED</name>
<dbReference type="GO" id="GO:0004674">
    <property type="term" value="F:protein serine/threonine kinase activity"/>
    <property type="evidence" value="ECO:0007669"/>
    <property type="project" value="UniProtKB-KW"/>
</dbReference>
<keyword evidence="5" id="KW-0418">Kinase</keyword>
<dbReference type="AlphaFoldDB" id="A0AAU9UQF1"/>
<accession>A0AAU9UQF1</accession>
<reference evidence="11" key="1">
    <citation type="submission" date="2022-03" db="EMBL/GenBank/DDBJ databases">
        <authorList>
            <person name="Tunstrom K."/>
        </authorList>
    </citation>
    <scope>NUCLEOTIDE SEQUENCE</scope>
</reference>
<feature type="compositionally biased region" description="Low complexity" evidence="9">
    <location>
        <begin position="689"/>
        <end position="701"/>
    </location>
</feature>
<feature type="region of interest" description="Disordered" evidence="9">
    <location>
        <begin position="1"/>
        <end position="47"/>
    </location>
</feature>
<gene>
    <name evidence="11" type="ORF">EEDITHA_LOCUS16369</name>
</gene>
<comment type="catalytic activity">
    <reaction evidence="8">
        <text>L-seryl-[protein] + ATP = O-phospho-L-seryl-[protein] + ADP + H(+)</text>
        <dbReference type="Rhea" id="RHEA:17989"/>
        <dbReference type="Rhea" id="RHEA-COMP:9863"/>
        <dbReference type="Rhea" id="RHEA-COMP:11604"/>
        <dbReference type="ChEBI" id="CHEBI:15378"/>
        <dbReference type="ChEBI" id="CHEBI:29999"/>
        <dbReference type="ChEBI" id="CHEBI:30616"/>
        <dbReference type="ChEBI" id="CHEBI:83421"/>
        <dbReference type="ChEBI" id="CHEBI:456216"/>
        <dbReference type="EC" id="2.7.11.1"/>
    </reaction>
</comment>
<feature type="region of interest" description="Disordered" evidence="9">
    <location>
        <begin position="381"/>
        <end position="428"/>
    </location>
</feature>
<evidence type="ECO:0000256" key="5">
    <source>
        <dbReference type="ARBA" id="ARBA00022777"/>
    </source>
</evidence>
<feature type="compositionally biased region" description="Basic and acidic residues" evidence="9">
    <location>
        <begin position="743"/>
        <end position="772"/>
    </location>
</feature>
<dbReference type="GO" id="GO:0005524">
    <property type="term" value="F:ATP binding"/>
    <property type="evidence" value="ECO:0007669"/>
    <property type="project" value="UniProtKB-KW"/>
</dbReference>
<organism evidence="11 12">
    <name type="scientific">Euphydryas editha</name>
    <name type="common">Edith's checkerspot</name>
    <dbReference type="NCBI Taxonomy" id="104508"/>
    <lineage>
        <taxon>Eukaryota</taxon>
        <taxon>Metazoa</taxon>
        <taxon>Ecdysozoa</taxon>
        <taxon>Arthropoda</taxon>
        <taxon>Hexapoda</taxon>
        <taxon>Insecta</taxon>
        <taxon>Pterygota</taxon>
        <taxon>Neoptera</taxon>
        <taxon>Endopterygota</taxon>
        <taxon>Lepidoptera</taxon>
        <taxon>Glossata</taxon>
        <taxon>Ditrysia</taxon>
        <taxon>Papilionoidea</taxon>
        <taxon>Nymphalidae</taxon>
        <taxon>Nymphalinae</taxon>
        <taxon>Euphydryas</taxon>
    </lineage>
</organism>
<evidence type="ECO:0000259" key="10">
    <source>
        <dbReference type="PROSITE" id="PS50032"/>
    </source>
</evidence>
<comment type="caution">
    <text evidence="11">The sequence shown here is derived from an EMBL/GenBank/DDBJ whole genome shotgun (WGS) entry which is preliminary data.</text>
</comment>
<evidence type="ECO:0000256" key="9">
    <source>
        <dbReference type="SAM" id="MobiDB-lite"/>
    </source>
</evidence>
<dbReference type="EC" id="2.7.11.1" evidence="1"/>
<sequence>MEVEARMKRNYLPPSIGYSYQNHQSPPSNPQSQGSITVGTPNFTKNSMKPVLETIPQGSIMGSNSAVSPYTPSISQFSPTHGTVVSQTGSIVSGTPNQGSIMTGTPMQSQTFNNSGSIITGTPISNQQMNTSISNQGMIMSGTPIQNQGSIMSGTPIQNQSMVQNQSFNSSSTQSQGSILSGTPMQCQNFSSGNNLQSQGSIVSGAPMQSQGSIISGTPMQSQGSIVSGTPMQNQGSIITGTPMQSQGSIMSGTPMQSQHFSSGSTLQSQGSIVSGTPLDSKNFSTGFGNFSYNQSFGSTPLMPSGSITAGTPVSGFNQAQYRHRKYSGPQRVKLQMLATVQEMAREHAERYSPVRRAEVSPPRAAHDLASARLEYQQLQRGLERRSAGAGVGGASPPAERHHTPATSVPGSPIHAGSSAPTLDLSTTDPAQDLSLKLGINLNSLYSPQLSQEVLKSLHSYGSYGLLSGHTSPASPGSPLHQITEGLSYLHTGSITRGTPQPNSTPLDLRSNVEMDTFPQLHPMVHPQIHVVTHRSLNNSPISNPGSPLDMIQEEIGNGQNGDTKFQERNFLPFPSTHPQISLTDCLGSEITLVASSSEDSVDSLENSKYPLPQFVISEPSDLDDRPSITKGIGRKVSQETETVELPKEIENVDKDTEMPSPKESVDETTKFLTEELARRGSDKSLGFSDDSLSNDSANASPNCEHNIQSIYSNIVSISSGFSENRGSFSEHRESFSFSDRGSFSERGDFGRSSFSERSDFGRSSFSEKGETPRSSFSAQGVLGEVKEYCEDVYMPRDKNLEKCDEENPHAHEIEKLQRSTMDLRLSEICRPDDKNIPILLSPQKVSCVQEYYEVALSTVCSQLDSQRIVELLKETINTRVPPQNIFIETGDQKEKSDDSEALTGFLNLEYSGGIQIELVLCENKAKEKKGLKMRRISGDQREYGKLCQQLITSLTV</sequence>
<feature type="region of interest" description="Disordered" evidence="9">
    <location>
        <begin position="245"/>
        <end position="273"/>
    </location>
</feature>